<name>A0A0W8FLJ3_9ZZZZ</name>
<proteinExistence type="predicted"/>
<sequence length="292" mass="33397">MAVFKKARTESVLFITLDSCRYDTFISADVPNLRTIGSVYRCMAPGNYTYSSHAAMFTGFTPGDAQSPESFVNPVIGKIFKMQGGGFSGPGKHHFILDGENIVDGLKRRGYFCIGSGALFWFDPSRPTGRALTCDFHDFYFPGDIWFLEKQLDWLSQKLENIDSPVFLFLNIGETHFPYYFKNAPWDKNINPCQPMAPEKNDAVECRRRQKACLEYVDKQIQSLLESFADGNTIICADHGDCWGENNLWGHGMHHEKILEVPLLFRLTDDNDSEQPFFQELIRRIRNKIADF</sequence>
<accession>A0A0W8FLJ3</accession>
<gene>
    <name evidence="2" type="ORF">ASZ90_008478</name>
</gene>
<comment type="caution">
    <text evidence="2">The sequence shown here is derived from an EMBL/GenBank/DDBJ whole genome shotgun (WGS) entry which is preliminary data.</text>
</comment>
<dbReference type="AlphaFoldDB" id="A0A0W8FLJ3"/>
<dbReference type="Gene3D" id="3.40.720.10">
    <property type="entry name" value="Alkaline Phosphatase, subunit A"/>
    <property type="match status" value="1"/>
</dbReference>
<evidence type="ECO:0000313" key="2">
    <source>
        <dbReference type="EMBL" id="KUG21773.1"/>
    </source>
</evidence>
<dbReference type="Pfam" id="PF00884">
    <property type="entry name" value="Sulfatase"/>
    <property type="match status" value="1"/>
</dbReference>
<protein>
    <recommendedName>
        <fullName evidence="1">Sulfatase N-terminal domain-containing protein</fullName>
    </recommendedName>
</protein>
<evidence type="ECO:0000259" key="1">
    <source>
        <dbReference type="Pfam" id="PF00884"/>
    </source>
</evidence>
<dbReference type="SUPFAM" id="SSF53649">
    <property type="entry name" value="Alkaline phosphatase-like"/>
    <property type="match status" value="1"/>
</dbReference>
<dbReference type="EMBL" id="LNQE01001023">
    <property type="protein sequence ID" value="KUG21773.1"/>
    <property type="molecule type" value="Genomic_DNA"/>
</dbReference>
<reference evidence="2" key="1">
    <citation type="journal article" date="2015" name="Proc. Natl. Acad. Sci. U.S.A.">
        <title>Networks of energetic and metabolic interactions define dynamics in microbial communities.</title>
        <authorList>
            <person name="Embree M."/>
            <person name="Liu J.K."/>
            <person name="Al-Bassam M.M."/>
            <person name="Zengler K."/>
        </authorList>
    </citation>
    <scope>NUCLEOTIDE SEQUENCE</scope>
</reference>
<feature type="domain" description="Sulfatase N-terminal" evidence="1">
    <location>
        <begin position="44"/>
        <end position="270"/>
    </location>
</feature>
<organism evidence="2">
    <name type="scientific">hydrocarbon metagenome</name>
    <dbReference type="NCBI Taxonomy" id="938273"/>
    <lineage>
        <taxon>unclassified sequences</taxon>
        <taxon>metagenomes</taxon>
        <taxon>ecological metagenomes</taxon>
    </lineage>
</organism>
<dbReference type="InterPro" id="IPR017850">
    <property type="entry name" value="Alkaline_phosphatase_core_sf"/>
</dbReference>
<dbReference type="InterPro" id="IPR000917">
    <property type="entry name" value="Sulfatase_N"/>
</dbReference>